<evidence type="ECO:0000313" key="1">
    <source>
        <dbReference type="EMBL" id="SDN02419.1"/>
    </source>
</evidence>
<dbReference type="EMBL" id="FNHU01000011">
    <property type="protein sequence ID" value="SDN02419.1"/>
    <property type="molecule type" value="Genomic_DNA"/>
</dbReference>
<proteinExistence type="predicted"/>
<gene>
    <name evidence="1" type="ORF">SAMN04487766_1112</name>
</gene>
<reference evidence="1 2" key="1">
    <citation type="submission" date="2016-10" db="EMBL/GenBank/DDBJ databases">
        <authorList>
            <person name="de Groot N.N."/>
        </authorList>
    </citation>
    <scope>NUCLEOTIDE SEQUENCE [LARGE SCALE GENOMIC DNA]</scope>
    <source>
        <strain evidence="1 2">KPR-7B</strain>
    </source>
</reference>
<sequence>MAEGFKRVDERFKEIDQRFEQMDERFEQIDGQLAAMREDHRTLVDVVRDLELRMDERFKDLQAGQKRLEAGQEEIRKEVAALRHDVFLEEGSRETADHRLYEDLDRRLRVVESKPLKPASGSA</sequence>
<dbReference type="Proteomes" id="UP000199671">
    <property type="component" value="Unassembled WGS sequence"/>
</dbReference>
<dbReference type="OrthoDB" id="3529653at2"/>
<accession>A0A1G9Y006</accession>
<name>A0A1G9Y006_9ACTO</name>
<dbReference type="RefSeq" id="WP_092611442.1">
    <property type="nucleotide sequence ID" value="NZ_FNHU01000011.1"/>
</dbReference>
<organism evidence="1 2">
    <name type="scientific">Actinomyces ruminicola</name>
    <dbReference type="NCBI Taxonomy" id="332524"/>
    <lineage>
        <taxon>Bacteria</taxon>
        <taxon>Bacillati</taxon>
        <taxon>Actinomycetota</taxon>
        <taxon>Actinomycetes</taxon>
        <taxon>Actinomycetales</taxon>
        <taxon>Actinomycetaceae</taxon>
        <taxon>Actinomyces</taxon>
    </lineage>
</organism>
<evidence type="ECO:0000313" key="2">
    <source>
        <dbReference type="Proteomes" id="UP000199671"/>
    </source>
</evidence>
<protein>
    <recommendedName>
        <fullName evidence="3">t-SNARE coiled-coil homology domain-containing protein</fullName>
    </recommendedName>
</protein>
<dbReference type="AlphaFoldDB" id="A0A1G9Y006"/>
<evidence type="ECO:0008006" key="3">
    <source>
        <dbReference type="Google" id="ProtNLM"/>
    </source>
</evidence>
<dbReference type="Gene3D" id="3.90.20.10">
    <property type="match status" value="1"/>
</dbReference>